<dbReference type="Proteomes" id="UP001246858">
    <property type="component" value="Unassembled WGS sequence"/>
</dbReference>
<accession>A0ACC6KZK7</accession>
<proteinExistence type="predicted"/>
<sequence>MKKMILAAALLWCSVSYAQNRSINFETTSLKEAFKLAKERGKMIFVDCYTVWCVPCKGMEKLVFSQDSVADFFNSHFINVKLDMEKGEGPAALKTYSIGAFPTYLLFDREGKEIYKFVGGMPANEFMAKIRIGMNPENEAATREKRYAAGDRDHALLRGLIVQRFRQKDAAAGTALAREYYNMLSPAEKTRPENWFLFGEGYDSRYMSEIGSINFNYLLENYAAFVAANGKEKVDAKINYVFTWLAKNCLASYYFKNHPFDRAEFEKFKQQIQSSQVPGKKELLVLVDIAIGAGEKNPGKVGKLLARYVDGFSAQSQSVVIDYTSFCTALGRSYPYIQEISQKIKKTSKNDILIRFCEDYASRVVAKKNGKNE</sequence>
<evidence type="ECO:0000313" key="2">
    <source>
        <dbReference type="Proteomes" id="UP001246858"/>
    </source>
</evidence>
<evidence type="ECO:0000313" key="1">
    <source>
        <dbReference type="EMBL" id="MDR6784518.1"/>
    </source>
</evidence>
<comment type="caution">
    <text evidence="1">The sequence shown here is derived from an EMBL/GenBank/DDBJ whole genome shotgun (WGS) entry which is preliminary data.</text>
</comment>
<name>A0ACC6KZK7_9SPHI</name>
<reference evidence="1" key="1">
    <citation type="submission" date="2023-07" db="EMBL/GenBank/DDBJ databases">
        <title>Sorghum-associated microbial communities from plants grown in Nebraska, USA.</title>
        <authorList>
            <person name="Schachtman D."/>
        </authorList>
    </citation>
    <scope>NUCLEOTIDE SEQUENCE</scope>
    <source>
        <strain evidence="1">2697</strain>
    </source>
</reference>
<keyword evidence="2" id="KW-1185">Reference proteome</keyword>
<protein>
    <submittedName>
        <fullName evidence="1">Thioredoxin-related protein</fullName>
    </submittedName>
</protein>
<gene>
    <name evidence="1" type="ORF">J2X78_003083</name>
</gene>
<dbReference type="EMBL" id="JAVDTF010000002">
    <property type="protein sequence ID" value="MDR6784518.1"/>
    <property type="molecule type" value="Genomic_DNA"/>
</dbReference>
<organism evidence="1 2">
    <name type="scientific">Pedobacter africanus</name>
    <dbReference type="NCBI Taxonomy" id="151894"/>
    <lineage>
        <taxon>Bacteria</taxon>
        <taxon>Pseudomonadati</taxon>
        <taxon>Bacteroidota</taxon>
        <taxon>Sphingobacteriia</taxon>
        <taxon>Sphingobacteriales</taxon>
        <taxon>Sphingobacteriaceae</taxon>
        <taxon>Pedobacter</taxon>
    </lineage>
</organism>